<dbReference type="InterPro" id="IPR039421">
    <property type="entry name" value="Type_1_exporter"/>
</dbReference>
<dbReference type="PROSITE" id="PS00211">
    <property type="entry name" value="ABC_TRANSPORTER_1"/>
    <property type="match status" value="1"/>
</dbReference>
<sequence length="822" mass="89225">MAIRSDLNALEVLARSVKCEHDPSELSWAWHRAAEDLRRRKSGSAREEGSSNSSAHPTPSGSPHANGDSQSVGVDRSSHRGLSQTARDEREDWDWCERLEICGRDLGWRAELFHATAAVAADTAAPSHPVVTRLNDGRWVIIVDHRGGSVKIMGEEAGQSDVSIGTGRWISMRRLHKLLDASPRASRRWVVIQSLISGDGHSHAPHHGNDHGHHAHGMPPLWRLMGLMRPEWADIKTIAVFAVAVAVLSLATPLAIEAVVSTVAMSLLAQQLTVLVLILLGCLALAAAIQALQAYIAEIIQRRLFVRIAGELAERLPRVQISAYDRAYGPELVNRFFDVLTVQKVVALMLLDGLGLVVSSFIGLAVVGFYSPLLLAFSVGLLLVTILAVFVLGRGGITTQINESIAKYGVASQLEDLSRAPLAHKAAGLHFALERVDARARNYLDHREAHFRILIRQIVFSLSFQATAMAAVLGLGGFLVIQEQLTLGQLVATELIIGTLVGSLAKLGTKHIEAWYDLMAAVDKLGHLFDLPLERSDGAVLPLSAVSTTEAPTREQVESQGLRATPAATPGVMLPRPAALRIRDVSFAYEGRPPVLKGVNLALEPGERVALVGRGGSGKSTLAELLFGLREPRTGVVELDGFALSDLRLDTIREHVALARDLEALEGTVLDNVKLGRNWVDLEAVRDALDRVGLHDDLTTVWSEGLYLTLSSSGAPLAKGQLRRLTLARALAGQPRLLVIDETLDGLDIETRAPILEMLTDRSNPWTLLVITHDADVAAACDRVVTLDQGRVILDVDPQSDQAPRRRGSSRLELEGWLNKDQ</sequence>
<dbReference type="PANTHER" id="PTHR43394:SF4">
    <property type="entry name" value="TOXIN SECRETION ABC TRANSPORTER ATP-BINDING PROTEIN"/>
    <property type="match status" value="1"/>
</dbReference>
<evidence type="ECO:0000256" key="1">
    <source>
        <dbReference type="ARBA" id="ARBA00004651"/>
    </source>
</evidence>
<feature type="region of interest" description="Disordered" evidence="7">
    <location>
        <begin position="37"/>
        <end position="87"/>
    </location>
</feature>
<dbReference type="InterPro" id="IPR011527">
    <property type="entry name" value="ABC1_TM_dom"/>
</dbReference>
<evidence type="ECO:0000256" key="8">
    <source>
        <dbReference type="SAM" id="Phobius"/>
    </source>
</evidence>
<organism evidence="11 12">
    <name type="scientific">Isosphaera pallida (strain ATCC 43644 / DSM 9630 / IS1B)</name>
    <dbReference type="NCBI Taxonomy" id="575540"/>
    <lineage>
        <taxon>Bacteria</taxon>
        <taxon>Pseudomonadati</taxon>
        <taxon>Planctomycetota</taxon>
        <taxon>Planctomycetia</taxon>
        <taxon>Isosphaerales</taxon>
        <taxon>Isosphaeraceae</taxon>
        <taxon>Isosphaera</taxon>
    </lineage>
</organism>
<dbReference type="InterPro" id="IPR036640">
    <property type="entry name" value="ABC1_TM_sf"/>
</dbReference>
<evidence type="ECO:0000256" key="4">
    <source>
        <dbReference type="ARBA" id="ARBA00022840"/>
    </source>
</evidence>
<evidence type="ECO:0000256" key="2">
    <source>
        <dbReference type="ARBA" id="ARBA00022692"/>
    </source>
</evidence>
<dbReference type="InterPro" id="IPR003439">
    <property type="entry name" value="ABC_transporter-like_ATP-bd"/>
</dbReference>
<dbReference type="AlphaFoldDB" id="E8R4K6"/>
<dbReference type="HOGENOM" id="CLU_000604_60_1_0"/>
<dbReference type="GO" id="GO:0016887">
    <property type="term" value="F:ATP hydrolysis activity"/>
    <property type="evidence" value="ECO:0007669"/>
    <property type="project" value="InterPro"/>
</dbReference>
<dbReference type="PROSITE" id="PS50893">
    <property type="entry name" value="ABC_TRANSPORTER_2"/>
    <property type="match status" value="1"/>
</dbReference>
<reference evidence="11 12" key="2">
    <citation type="journal article" date="2011" name="Stand. Genomic Sci.">
        <title>Complete genome sequence of Isosphaera pallida type strain (IS1B).</title>
        <authorList>
            <consortium name="US DOE Joint Genome Institute (JGI-PGF)"/>
            <person name="Goker M."/>
            <person name="Cleland D."/>
            <person name="Saunders E."/>
            <person name="Lapidus A."/>
            <person name="Nolan M."/>
            <person name="Lucas S."/>
            <person name="Hammon N."/>
            <person name="Deshpande S."/>
            <person name="Cheng J.F."/>
            <person name="Tapia R."/>
            <person name="Han C."/>
            <person name="Goodwin L."/>
            <person name="Pitluck S."/>
            <person name="Liolios K."/>
            <person name="Pagani I."/>
            <person name="Ivanova N."/>
            <person name="Mavromatis K."/>
            <person name="Pati A."/>
            <person name="Chen A."/>
            <person name="Palaniappan K."/>
            <person name="Land M."/>
            <person name="Hauser L."/>
            <person name="Chang Y.J."/>
            <person name="Jeffries C.D."/>
            <person name="Detter J.C."/>
            <person name="Beck B."/>
            <person name="Woyke T."/>
            <person name="Bristow J."/>
            <person name="Eisen J.A."/>
            <person name="Markowitz V."/>
            <person name="Hugenholtz P."/>
            <person name="Kyrpides N.C."/>
            <person name="Klenk H.P."/>
        </authorList>
    </citation>
    <scope>NUCLEOTIDE SEQUENCE [LARGE SCALE GENOMIC DNA]</scope>
    <source>
        <strain evidence="12">ATCC 43644 / DSM 9630 / IS1B</strain>
    </source>
</reference>
<keyword evidence="5 8" id="KW-1133">Transmembrane helix</keyword>
<evidence type="ECO:0000259" key="10">
    <source>
        <dbReference type="PROSITE" id="PS50929"/>
    </source>
</evidence>
<evidence type="ECO:0000256" key="3">
    <source>
        <dbReference type="ARBA" id="ARBA00022741"/>
    </source>
</evidence>
<feature type="transmembrane region" description="Helical" evidence="8">
    <location>
        <begin position="345"/>
        <end position="367"/>
    </location>
</feature>
<evidence type="ECO:0000259" key="9">
    <source>
        <dbReference type="PROSITE" id="PS50893"/>
    </source>
</evidence>
<evidence type="ECO:0000256" key="6">
    <source>
        <dbReference type="ARBA" id="ARBA00023136"/>
    </source>
</evidence>
<feature type="transmembrane region" description="Helical" evidence="8">
    <location>
        <begin position="373"/>
        <end position="392"/>
    </location>
</feature>
<keyword evidence="2 8" id="KW-0812">Transmembrane</keyword>
<dbReference type="Pfam" id="PF00005">
    <property type="entry name" value="ABC_tran"/>
    <property type="match status" value="1"/>
</dbReference>
<keyword evidence="3" id="KW-0547">Nucleotide-binding</keyword>
<proteinExistence type="predicted"/>
<feature type="compositionally biased region" description="Polar residues" evidence="7">
    <location>
        <begin position="50"/>
        <end position="72"/>
    </location>
</feature>
<reference key="1">
    <citation type="submission" date="2010-11" db="EMBL/GenBank/DDBJ databases">
        <title>The complete sequence of chromosome of Isophaera pallida ATCC 43644.</title>
        <authorList>
            <consortium name="US DOE Joint Genome Institute (JGI-PGF)"/>
            <person name="Lucas S."/>
            <person name="Copeland A."/>
            <person name="Lapidus A."/>
            <person name="Bruce D."/>
            <person name="Goodwin L."/>
            <person name="Pitluck S."/>
            <person name="Kyrpides N."/>
            <person name="Mavromatis K."/>
            <person name="Pagani I."/>
            <person name="Ivanova N."/>
            <person name="Saunders E."/>
            <person name="Brettin T."/>
            <person name="Detter J.C."/>
            <person name="Han C."/>
            <person name="Tapia R."/>
            <person name="Land M."/>
            <person name="Hauser L."/>
            <person name="Markowitz V."/>
            <person name="Cheng J.-F."/>
            <person name="Hugenholtz P."/>
            <person name="Woyke T."/>
            <person name="Wu D."/>
            <person name="Eisen J.A."/>
        </authorList>
    </citation>
    <scope>NUCLEOTIDE SEQUENCE</scope>
    <source>
        <strain>ATCC 43644</strain>
    </source>
</reference>
<dbReference type="Gene3D" id="3.40.50.300">
    <property type="entry name" value="P-loop containing nucleotide triphosphate hydrolases"/>
    <property type="match status" value="1"/>
</dbReference>
<feature type="domain" description="ABC transmembrane type-1" evidence="10">
    <location>
        <begin position="238"/>
        <end position="509"/>
    </location>
</feature>
<dbReference type="Pfam" id="PF00664">
    <property type="entry name" value="ABC_membrane"/>
    <property type="match status" value="1"/>
</dbReference>
<dbReference type="EMBL" id="CP002353">
    <property type="protein sequence ID" value="ADV63801.1"/>
    <property type="molecule type" value="Genomic_DNA"/>
</dbReference>
<dbReference type="Gene3D" id="1.20.1560.10">
    <property type="entry name" value="ABC transporter type 1, transmembrane domain"/>
    <property type="match status" value="1"/>
</dbReference>
<dbReference type="PANTHER" id="PTHR43394">
    <property type="entry name" value="ATP-DEPENDENT PERMEASE MDL1, MITOCHONDRIAL"/>
    <property type="match status" value="1"/>
</dbReference>
<feature type="transmembrane region" description="Helical" evidence="8">
    <location>
        <begin position="272"/>
        <end position="297"/>
    </location>
</feature>
<keyword evidence="12" id="KW-1185">Reference proteome</keyword>
<dbReference type="CDD" id="cd03228">
    <property type="entry name" value="ABCC_MRP_Like"/>
    <property type="match status" value="1"/>
</dbReference>
<dbReference type="STRING" id="575540.Isop_3239"/>
<evidence type="ECO:0000313" key="12">
    <source>
        <dbReference type="Proteomes" id="UP000008631"/>
    </source>
</evidence>
<keyword evidence="6 8" id="KW-0472">Membrane</keyword>
<accession>E8R4K6</accession>
<protein>
    <submittedName>
        <fullName evidence="11">ABC transporter related protein</fullName>
    </submittedName>
</protein>
<dbReference type="eggNOG" id="COG2274">
    <property type="taxonomic scope" value="Bacteria"/>
</dbReference>
<name>E8R4K6_ISOPI</name>
<feature type="transmembrane region" description="Helical" evidence="8">
    <location>
        <begin position="238"/>
        <end position="260"/>
    </location>
</feature>
<evidence type="ECO:0000256" key="7">
    <source>
        <dbReference type="SAM" id="MobiDB-lite"/>
    </source>
</evidence>
<feature type="domain" description="ABC transporter" evidence="9">
    <location>
        <begin position="580"/>
        <end position="814"/>
    </location>
</feature>
<dbReference type="InParanoid" id="E8R4K6"/>
<feature type="transmembrane region" description="Helical" evidence="8">
    <location>
        <begin position="458"/>
        <end position="481"/>
    </location>
</feature>
<dbReference type="SUPFAM" id="SSF52540">
    <property type="entry name" value="P-loop containing nucleoside triphosphate hydrolases"/>
    <property type="match status" value="1"/>
</dbReference>
<dbReference type="GO" id="GO:0005886">
    <property type="term" value="C:plasma membrane"/>
    <property type="evidence" value="ECO:0007669"/>
    <property type="project" value="UniProtKB-SubCell"/>
</dbReference>
<dbReference type="InterPro" id="IPR027417">
    <property type="entry name" value="P-loop_NTPase"/>
</dbReference>
<dbReference type="PROSITE" id="PS50929">
    <property type="entry name" value="ABC_TM1F"/>
    <property type="match status" value="1"/>
</dbReference>
<dbReference type="Proteomes" id="UP000008631">
    <property type="component" value="Chromosome"/>
</dbReference>
<dbReference type="SMART" id="SM00382">
    <property type="entry name" value="AAA"/>
    <property type="match status" value="1"/>
</dbReference>
<dbReference type="GO" id="GO:0005524">
    <property type="term" value="F:ATP binding"/>
    <property type="evidence" value="ECO:0007669"/>
    <property type="project" value="UniProtKB-KW"/>
</dbReference>
<dbReference type="GO" id="GO:0015421">
    <property type="term" value="F:ABC-type oligopeptide transporter activity"/>
    <property type="evidence" value="ECO:0007669"/>
    <property type="project" value="TreeGrafter"/>
</dbReference>
<feature type="compositionally biased region" description="Basic and acidic residues" evidence="7">
    <location>
        <begin position="37"/>
        <end position="49"/>
    </location>
</feature>
<dbReference type="KEGG" id="ipa:Isop_3239"/>
<dbReference type="InterPro" id="IPR003593">
    <property type="entry name" value="AAA+_ATPase"/>
</dbReference>
<gene>
    <name evidence="11" type="ordered locus">Isop_3239</name>
</gene>
<evidence type="ECO:0000256" key="5">
    <source>
        <dbReference type="ARBA" id="ARBA00022989"/>
    </source>
</evidence>
<dbReference type="InterPro" id="IPR017871">
    <property type="entry name" value="ABC_transporter-like_CS"/>
</dbReference>
<comment type="subcellular location">
    <subcellularLocation>
        <location evidence="1">Cell membrane</location>
        <topology evidence="1">Multi-pass membrane protein</topology>
    </subcellularLocation>
</comment>
<dbReference type="SUPFAM" id="SSF90123">
    <property type="entry name" value="ABC transporter transmembrane region"/>
    <property type="match status" value="1"/>
</dbReference>
<evidence type="ECO:0000313" key="11">
    <source>
        <dbReference type="EMBL" id="ADV63801.1"/>
    </source>
</evidence>
<keyword evidence="4" id="KW-0067">ATP-binding</keyword>